<dbReference type="SUPFAM" id="SSF52283">
    <property type="entry name" value="Formate/glycerate dehydrogenase catalytic domain-like"/>
    <property type="match status" value="1"/>
</dbReference>
<dbReference type="SUPFAM" id="SSF51735">
    <property type="entry name" value="NAD(P)-binding Rossmann-fold domains"/>
    <property type="match status" value="1"/>
</dbReference>
<dbReference type="PROSITE" id="PS00837">
    <property type="entry name" value="ALADH_PNT_2"/>
    <property type="match status" value="1"/>
</dbReference>
<dbReference type="PANTHER" id="PTHR42795:SF1">
    <property type="entry name" value="ALANINE DEHYDROGENASE"/>
    <property type="match status" value="1"/>
</dbReference>
<dbReference type="InterPro" id="IPR036291">
    <property type="entry name" value="NAD(P)-bd_dom_sf"/>
</dbReference>
<evidence type="ECO:0000259" key="9">
    <source>
        <dbReference type="SMART" id="SM01002"/>
    </source>
</evidence>
<evidence type="ECO:0000313" key="11">
    <source>
        <dbReference type="EMBL" id="AUX26965.1"/>
    </source>
</evidence>
<gene>
    <name evidence="11" type="primary">ald</name>
    <name evidence="11" type="ORF">SOCEGT47_075370</name>
</gene>
<keyword evidence="3 5" id="KW-0560">Oxidoreductase</keyword>
<keyword evidence="4 5" id="KW-0520">NAD</keyword>
<dbReference type="InterPro" id="IPR007698">
    <property type="entry name" value="AlaDH/PNT_NAD(H)-bd"/>
</dbReference>
<evidence type="ECO:0000256" key="3">
    <source>
        <dbReference type="ARBA" id="ARBA00023002"/>
    </source>
</evidence>
<name>A0A4P2QBD2_SORCE</name>
<evidence type="ECO:0000256" key="5">
    <source>
        <dbReference type="PIRNR" id="PIRNR000183"/>
    </source>
</evidence>
<evidence type="ECO:0000259" key="10">
    <source>
        <dbReference type="SMART" id="SM01003"/>
    </source>
</evidence>
<dbReference type="Proteomes" id="UP000295781">
    <property type="component" value="Chromosome"/>
</dbReference>
<feature type="active site" description="Proton donor/acceptor" evidence="6">
    <location>
        <position position="95"/>
    </location>
</feature>
<dbReference type="Pfam" id="PF01262">
    <property type="entry name" value="AlaDh_PNT_C"/>
    <property type="match status" value="1"/>
</dbReference>
<dbReference type="CDD" id="cd05305">
    <property type="entry name" value="L-AlaDH"/>
    <property type="match status" value="1"/>
</dbReference>
<evidence type="ECO:0000256" key="1">
    <source>
        <dbReference type="ARBA" id="ARBA00005689"/>
    </source>
</evidence>
<dbReference type="InterPro" id="IPR007886">
    <property type="entry name" value="AlaDH/PNT_N"/>
</dbReference>
<dbReference type="InterPro" id="IPR008141">
    <property type="entry name" value="Ala_DH"/>
</dbReference>
<feature type="binding site" evidence="8">
    <location>
        <begin position="238"/>
        <end position="239"/>
    </location>
    <ligand>
        <name>NAD(+)</name>
        <dbReference type="ChEBI" id="CHEBI:57540"/>
    </ligand>
</feature>
<evidence type="ECO:0000256" key="7">
    <source>
        <dbReference type="PIRSR" id="PIRSR000183-2"/>
    </source>
</evidence>
<dbReference type="GO" id="GO:0005886">
    <property type="term" value="C:plasma membrane"/>
    <property type="evidence" value="ECO:0007669"/>
    <property type="project" value="TreeGrafter"/>
</dbReference>
<dbReference type="NCBIfam" id="TIGR00518">
    <property type="entry name" value="alaDH"/>
    <property type="match status" value="1"/>
</dbReference>
<protein>
    <recommendedName>
        <fullName evidence="2 5">Alanine dehydrogenase</fullName>
        <ecNumber evidence="2 5">1.4.1.1</ecNumber>
    </recommendedName>
</protein>
<keyword evidence="8" id="KW-0547">Nucleotide-binding</keyword>
<evidence type="ECO:0000256" key="2">
    <source>
        <dbReference type="ARBA" id="ARBA00012897"/>
    </source>
</evidence>
<dbReference type="RefSeq" id="WP_129354927.1">
    <property type="nucleotide sequence ID" value="NZ_CP012670.1"/>
</dbReference>
<dbReference type="PANTHER" id="PTHR42795">
    <property type="entry name" value="ALANINE DEHYDROGENASE"/>
    <property type="match status" value="1"/>
</dbReference>
<organism evidence="11 12">
    <name type="scientific">Sorangium cellulosum</name>
    <name type="common">Polyangium cellulosum</name>
    <dbReference type="NCBI Taxonomy" id="56"/>
    <lineage>
        <taxon>Bacteria</taxon>
        <taxon>Pseudomonadati</taxon>
        <taxon>Myxococcota</taxon>
        <taxon>Polyangia</taxon>
        <taxon>Polyangiales</taxon>
        <taxon>Polyangiaceae</taxon>
        <taxon>Sorangium</taxon>
    </lineage>
</organism>
<dbReference type="FunFam" id="3.40.50.720:FF:000049">
    <property type="entry name" value="Alanine dehydrogenase"/>
    <property type="match status" value="1"/>
</dbReference>
<dbReference type="InterPro" id="IPR008143">
    <property type="entry name" value="Ala_DH/PNT_CS2"/>
</dbReference>
<sequence length="370" mass="38931">MLVGVPREIKTREYRVGMTPAGVRALVGHGHKVLVESGAGEGSGLTDEAYQRAGAQIVKSAAEAWSAELVVKVKEPLPSEYGHFRPGLLLYTYLHLAAEPDLTRELVKRGVTGIAYETIQLEDGSLPLLRPMSEVAGRMAVQVGASCLEKERGGKGVLLGGVPGTRRGRVVILGGGVVGRNAATIAVGMGAQVTVLDVRAETMSYLEDVFGGAIETLYSNAENIETMCERADLVIGAVLVPGAKAPLLVTEEHLRRMEKGTVVVDVAVDQGGCIATCRPTTHDNPTYEVHGVVHYCVSNMPGAVSHTSTWALTNTTIGYAVAIANRGILAAARADRAVALGINTHAGQLTCGPVAAAHRMEYVPIERALG</sequence>
<reference evidence="11 12" key="1">
    <citation type="submission" date="2015-09" db="EMBL/GenBank/DDBJ databases">
        <title>Sorangium comparison.</title>
        <authorList>
            <person name="Zaburannyi N."/>
            <person name="Bunk B."/>
            <person name="Overmann J."/>
            <person name="Mueller R."/>
        </authorList>
    </citation>
    <scope>NUCLEOTIDE SEQUENCE [LARGE SCALE GENOMIC DNA]</scope>
    <source>
        <strain evidence="11 12">So ceGT47</strain>
    </source>
</reference>
<feature type="binding site" evidence="8">
    <location>
        <position position="278"/>
    </location>
    <ligand>
        <name>NAD(+)</name>
        <dbReference type="ChEBI" id="CHEBI:57540"/>
    </ligand>
</feature>
<comment type="similarity">
    <text evidence="1 5">Belongs to the AlaDH/PNT family.</text>
</comment>
<dbReference type="EC" id="1.4.1.1" evidence="2 5"/>
<dbReference type="SMART" id="SM01003">
    <property type="entry name" value="AlaDh_PNT_N"/>
    <property type="match status" value="1"/>
</dbReference>
<dbReference type="SMART" id="SM01002">
    <property type="entry name" value="AlaDh_PNT_C"/>
    <property type="match status" value="1"/>
</dbReference>
<proteinExistence type="inferred from homology"/>
<feature type="binding site" evidence="8">
    <location>
        <position position="219"/>
    </location>
    <ligand>
        <name>NAD(+)</name>
        <dbReference type="ChEBI" id="CHEBI:57540"/>
    </ligand>
</feature>
<evidence type="ECO:0000313" key="12">
    <source>
        <dbReference type="Proteomes" id="UP000295781"/>
    </source>
</evidence>
<feature type="binding site" evidence="7">
    <location>
        <position position="74"/>
    </location>
    <ligand>
        <name>substrate</name>
    </ligand>
</feature>
<dbReference type="AlphaFoldDB" id="A0A4P2QBD2"/>
<feature type="binding site" evidence="8">
    <location>
        <position position="197"/>
    </location>
    <ligand>
        <name>NAD(+)</name>
        <dbReference type="ChEBI" id="CHEBI:57540"/>
    </ligand>
</feature>
<feature type="domain" description="Alanine dehydrogenase/pyridine nucleotide transhydrogenase NAD(H)-binding" evidence="9">
    <location>
        <begin position="148"/>
        <end position="296"/>
    </location>
</feature>
<evidence type="ECO:0000256" key="6">
    <source>
        <dbReference type="PIRSR" id="PIRSR000183-1"/>
    </source>
</evidence>
<feature type="binding site" evidence="8">
    <location>
        <begin position="297"/>
        <end position="300"/>
    </location>
    <ligand>
        <name>NAD(+)</name>
        <dbReference type="ChEBI" id="CHEBI:57540"/>
    </ligand>
</feature>
<feature type="active site" description="Proton donor/acceptor" evidence="6">
    <location>
        <position position="269"/>
    </location>
</feature>
<feature type="binding site" evidence="8">
    <location>
        <position position="133"/>
    </location>
    <ligand>
        <name>NAD(+)</name>
        <dbReference type="ChEBI" id="CHEBI:57540"/>
    </ligand>
</feature>
<feature type="binding site" evidence="8">
    <location>
        <begin position="266"/>
        <end position="269"/>
    </location>
    <ligand>
        <name>NAD(+)</name>
        <dbReference type="ChEBI" id="CHEBI:57540"/>
    </ligand>
</feature>
<evidence type="ECO:0000256" key="4">
    <source>
        <dbReference type="ARBA" id="ARBA00023027"/>
    </source>
</evidence>
<dbReference type="GO" id="GO:0042853">
    <property type="term" value="P:L-alanine catabolic process"/>
    <property type="evidence" value="ECO:0007669"/>
    <property type="project" value="InterPro"/>
</dbReference>
<feature type="domain" description="Alanine dehydrogenase/pyridine nucleotide transhydrogenase N-terminal" evidence="10">
    <location>
        <begin position="4"/>
        <end position="136"/>
    </location>
</feature>
<dbReference type="GO" id="GO:0000286">
    <property type="term" value="F:alanine dehydrogenase activity"/>
    <property type="evidence" value="ECO:0007669"/>
    <property type="project" value="UniProtKB-UniRule"/>
</dbReference>
<dbReference type="Gene3D" id="3.40.50.720">
    <property type="entry name" value="NAD(P)-binding Rossmann-like Domain"/>
    <property type="match status" value="2"/>
</dbReference>
<comment type="catalytic activity">
    <reaction evidence="5">
        <text>L-alanine + NAD(+) + H2O = pyruvate + NH4(+) + NADH + H(+)</text>
        <dbReference type="Rhea" id="RHEA:18405"/>
        <dbReference type="ChEBI" id="CHEBI:15361"/>
        <dbReference type="ChEBI" id="CHEBI:15377"/>
        <dbReference type="ChEBI" id="CHEBI:15378"/>
        <dbReference type="ChEBI" id="CHEBI:28938"/>
        <dbReference type="ChEBI" id="CHEBI:57540"/>
        <dbReference type="ChEBI" id="CHEBI:57945"/>
        <dbReference type="ChEBI" id="CHEBI:57972"/>
        <dbReference type="EC" id="1.4.1.1"/>
    </reaction>
</comment>
<feature type="binding site" evidence="7">
    <location>
        <position position="15"/>
    </location>
    <ligand>
        <name>substrate</name>
    </ligand>
</feature>
<accession>A0A4P2QBD2</accession>
<dbReference type="EMBL" id="CP012670">
    <property type="protein sequence ID" value="AUX26965.1"/>
    <property type="molecule type" value="Genomic_DNA"/>
</dbReference>
<dbReference type="PIRSF" id="PIRSF000183">
    <property type="entry name" value="Alanine_dh"/>
    <property type="match status" value="1"/>
</dbReference>
<evidence type="ECO:0000256" key="8">
    <source>
        <dbReference type="PIRSR" id="PIRSR000183-3"/>
    </source>
</evidence>
<dbReference type="GO" id="GO:0000166">
    <property type="term" value="F:nucleotide binding"/>
    <property type="evidence" value="ECO:0007669"/>
    <property type="project" value="UniProtKB-KW"/>
</dbReference>
<dbReference type="Pfam" id="PF05222">
    <property type="entry name" value="AlaDh_PNT_N"/>
    <property type="match status" value="1"/>
</dbReference>
<dbReference type="OrthoDB" id="9804592at2"/>